<dbReference type="AlphaFoldDB" id="A0A7W6ES00"/>
<dbReference type="InterPro" id="IPR026444">
    <property type="entry name" value="Secre_tail"/>
</dbReference>
<evidence type="ECO:0000256" key="9">
    <source>
        <dbReference type="SAM" id="SignalP"/>
    </source>
</evidence>
<gene>
    <name evidence="11" type="ORF">FHS57_004015</name>
</gene>
<dbReference type="CDD" id="cd04275">
    <property type="entry name" value="ZnMc_pappalysin_like"/>
    <property type="match status" value="1"/>
</dbReference>
<evidence type="ECO:0000256" key="5">
    <source>
        <dbReference type="ARBA" id="ARBA00022801"/>
    </source>
</evidence>
<keyword evidence="4 9" id="KW-0732">Signal</keyword>
<dbReference type="InterPro" id="IPR024079">
    <property type="entry name" value="MetalloPept_cat_dom_sf"/>
</dbReference>
<accession>A0A7W6ES00</accession>
<organism evidence="11 12">
    <name type="scientific">Runella defluvii</name>
    <dbReference type="NCBI Taxonomy" id="370973"/>
    <lineage>
        <taxon>Bacteria</taxon>
        <taxon>Pseudomonadati</taxon>
        <taxon>Bacteroidota</taxon>
        <taxon>Cytophagia</taxon>
        <taxon>Cytophagales</taxon>
        <taxon>Spirosomataceae</taxon>
        <taxon>Runella</taxon>
    </lineage>
</organism>
<dbReference type="GO" id="GO:0046872">
    <property type="term" value="F:metal ion binding"/>
    <property type="evidence" value="ECO:0007669"/>
    <property type="project" value="UniProtKB-KW"/>
</dbReference>
<proteinExistence type="inferred from homology"/>
<dbReference type="PANTHER" id="PTHR47466:SF1">
    <property type="entry name" value="METALLOPROTEASE MEP1 (AFU_ORTHOLOGUE AFUA_1G07730)-RELATED"/>
    <property type="match status" value="1"/>
</dbReference>
<dbReference type="SUPFAM" id="SSF55486">
    <property type="entry name" value="Metalloproteases ('zincins'), catalytic domain"/>
    <property type="match status" value="1"/>
</dbReference>
<evidence type="ECO:0000256" key="4">
    <source>
        <dbReference type="ARBA" id="ARBA00022729"/>
    </source>
</evidence>
<evidence type="ECO:0000259" key="10">
    <source>
        <dbReference type="Pfam" id="PF05572"/>
    </source>
</evidence>
<dbReference type="Proteomes" id="UP000541352">
    <property type="component" value="Unassembled WGS sequence"/>
</dbReference>
<dbReference type="Pfam" id="PF05572">
    <property type="entry name" value="Peptidase_M43"/>
    <property type="match status" value="1"/>
</dbReference>
<evidence type="ECO:0000256" key="8">
    <source>
        <dbReference type="ARBA" id="ARBA00023157"/>
    </source>
</evidence>
<protein>
    <recommendedName>
        <fullName evidence="10">Peptidase M43 pregnancy-associated plasma-A domain-containing protein</fullName>
    </recommendedName>
</protein>
<comment type="caution">
    <text evidence="11">The sequence shown here is derived from an EMBL/GenBank/DDBJ whole genome shotgun (WGS) entry which is preliminary data.</text>
</comment>
<sequence>MIQSVRWVACCAFLWFSLGIFEASAQRCSAVQYDSVLAKRYPYWKLKRQMLEDSVQTFLRLPKRAARLGAICSTIRIPVVVHVVHSTATGAIGGAGNGNISDEQIKEQIRILNEDYRRKAGTRGFNTNAVGADTGIEFYLANIDPDGKSTNGITRHYYAQKTNFDVFNDDQLLADITTQQKEWPTDRYLNIWVTRFANNYLGIAQFPSVTGVNGLDNSTELQVRTDGVFIDYRVFGIGATVTSRLYNLGRTTTHEVGHWLGLIHTWGDDNCGNDYCDDTPRCESGNQSTNCGPVFSFCSGVRTQNMTENYMDYSPDSCMNVFTKNQTERMMAVIEKSTRRNSLVKYWCSQLPFGNNLAIEIAPNPAQNVDVTYVRVTLKEFSTFTVELFTLSGQLLHQKAFENYPSWDVPISTVDIPPGTYLIRVKTKDETVTQRLVVIR</sequence>
<keyword evidence="7" id="KW-0482">Metalloprotease</keyword>
<dbReference type="Gene3D" id="3.40.390.10">
    <property type="entry name" value="Collagenase (Catalytic Domain)"/>
    <property type="match status" value="1"/>
</dbReference>
<feature type="chain" id="PRO_5030819544" description="Peptidase M43 pregnancy-associated plasma-A domain-containing protein" evidence="9">
    <location>
        <begin position="26"/>
        <end position="440"/>
    </location>
</feature>
<evidence type="ECO:0000256" key="3">
    <source>
        <dbReference type="ARBA" id="ARBA00022723"/>
    </source>
</evidence>
<keyword evidence="8" id="KW-1015">Disulfide bond</keyword>
<evidence type="ECO:0000256" key="1">
    <source>
        <dbReference type="ARBA" id="ARBA00008721"/>
    </source>
</evidence>
<evidence type="ECO:0000313" key="12">
    <source>
        <dbReference type="Proteomes" id="UP000541352"/>
    </source>
</evidence>
<evidence type="ECO:0000313" key="11">
    <source>
        <dbReference type="EMBL" id="MBB3840002.1"/>
    </source>
</evidence>
<dbReference type="GO" id="GO:0006508">
    <property type="term" value="P:proteolysis"/>
    <property type="evidence" value="ECO:0007669"/>
    <property type="project" value="UniProtKB-KW"/>
</dbReference>
<dbReference type="PANTHER" id="PTHR47466">
    <property type="match status" value="1"/>
</dbReference>
<evidence type="ECO:0000256" key="7">
    <source>
        <dbReference type="ARBA" id="ARBA00023049"/>
    </source>
</evidence>
<dbReference type="NCBIfam" id="TIGR04183">
    <property type="entry name" value="Por_Secre_tail"/>
    <property type="match status" value="1"/>
</dbReference>
<keyword evidence="2" id="KW-0645">Protease</keyword>
<keyword evidence="6" id="KW-0862">Zinc</keyword>
<keyword evidence="12" id="KW-1185">Reference proteome</keyword>
<dbReference type="InterPro" id="IPR008754">
    <property type="entry name" value="Peptidase_M43"/>
</dbReference>
<dbReference type="RefSeq" id="WP_183976712.1">
    <property type="nucleotide sequence ID" value="NZ_JACIBY010000009.1"/>
</dbReference>
<dbReference type="GO" id="GO:0008237">
    <property type="term" value="F:metallopeptidase activity"/>
    <property type="evidence" value="ECO:0007669"/>
    <property type="project" value="UniProtKB-KW"/>
</dbReference>
<evidence type="ECO:0000256" key="2">
    <source>
        <dbReference type="ARBA" id="ARBA00022670"/>
    </source>
</evidence>
<keyword evidence="3" id="KW-0479">Metal-binding</keyword>
<feature type="signal peptide" evidence="9">
    <location>
        <begin position="1"/>
        <end position="25"/>
    </location>
</feature>
<dbReference type="EMBL" id="JACIBY010000009">
    <property type="protein sequence ID" value="MBB3840002.1"/>
    <property type="molecule type" value="Genomic_DNA"/>
</dbReference>
<keyword evidence="5" id="KW-0378">Hydrolase</keyword>
<comment type="similarity">
    <text evidence="1">Belongs to the peptidase M43B family.</text>
</comment>
<feature type="domain" description="Peptidase M43 pregnancy-associated plasma-A" evidence="10">
    <location>
        <begin position="179"/>
        <end position="335"/>
    </location>
</feature>
<evidence type="ECO:0000256" key="6">
    <source>
        <dbReference type="ARBA" id="ARBA00022833"/>
    </source>
</evidence>
<reference evidence="11 12" key="1">
    <citation type="submission" date="2020-08" db="EMBL/GenBank/DDBJ databases">
        <title>Genomic Encyclopedia of Type Strains, Phase IV (KMG-IV): sequencing the most valuable type-strain genomes for metagenomic binning, comparative biology and taxonomic classification.</title>
        <authorList>
            <person name="Goeker M."/>
        </authorList>
    </citation>
    <scope>NUCLEOTIDE SEQUENCE [LARGE SCALE GENOMIC DNA]</scope>
    <source>
        <strain evidence="11 12">DSM 17976</strain>
    </source>
</reference>
<name>A0A7W6ES00_9BACT</name>